<accession>A0A418ID94</accession>
<keyword evidence="11" id="KW-1185">Reference proteome</keyword>
<dbReference type="PRINTS" id="PR00080">
    <property type="entry name" value="SDRFAMILY"/>
</dbReference>
<evidence type="ECO:0000313" key="10">
    <source>
        <dbReference type="EMBL" id="RIM98230.1"/>
    </source>
</evidence>
<evidence type="ECO:0000256" key="2">
    <source>
        <dbReference type="ARBA" id="ARBA00006484"/>
    </source>
</evidence>
<gene>
    <name evidence="10" type="ORF">BU112_11575</name>
</gene>
<dbReference type="SUPFAM" id="SSF51735">
    <property type="entry name" value="NAD(P)-binding Rossmann-fold domains"/>
    <property type="match status" value="1"/>
</dbReference>
<dbReference type="PRINTS" id="PR00081">
    <property type="entry name" value="GDHRDH"/>
</dbReference>
<comment type="similarity">
    <text evidence="2 9">Belongs to the short-chain dehydrogenases/reductases (SDR) family.</text>
</comment>
<dbReference type="AlphaFoldDB" id="A0A418ID94"/>
<dbReference type="Proteomes" id="UP000286317">
    <property type="component" value="Unassembled WGS sequence"/>
</dbReference>
<dbReference type="PANTHER" id="PTHR42760">
    <property type="entry name" value="SHORT-CHAIN DEHYDROGENASES/REDUCTASES FAMILY MEMBER"/>
    <property type="match status" value="1"/>
</dbReference>
<dbReference type="Pfam" id="PF00106">
    <property type="entry name" value="adh_short"/>
    <property type="match status" value="1"/>
</dbReference>
<keyword evidence="5" id="KW-0560">Oxidoreductase</keyword>
<dbReference type="OrthoDB" id="9803333at2"/>
<evidence type="ECO:0000256" key="5">
    <source>
        <dbReference type="ARBA" id="ARBA00023002"/>
    </source>
</evidence>
<dbReference type="EC" id="1.1.1.304" evidence="3"/>
<evidence type="ECO:0000256" key="3">
    <source>
        <dbReference type="ARBA" id="ARBA00012848"/>
    </source>
</evidence>
<evidence type="ECO:0000256" key="6">
    <source>
        <dbReference type="ARBA" id="ARBA00029989"/>
    </source>
</evidence>
<dbReference type="Gene3D" id="3.40.50.720">
    <property type="entry name" value="NAD(P)-binding Rossmann-like Domain"/>
    <property type="match status" value="1"/>
</dbReference>
<evidence type="ECO:0000313" key="11">
    <source>
        <dbReference type="Proteomes" id="UP000286317"/>
    </source>
</evidence>
<dbReference type="FunFam" id="3.40.50.720:FF:000084">
    <property type="entry name" value="Short-chain dehydrogenase reductase"/>
    <property type="match status" value="1"/>
</dbReference>
<dbReference type="GO" id="GO:0052588">
    <property type="term" value="F:diacetyl reductase ((S)-acetoin forming) (NAD+) activity"/>
    <property type="evidence" value="ECO:0007669"/>
    <property type="project" value="UniProtKB-EC"/>
</dbReference>
<comment type="catalytic activity">
    <reaction evidence="8">
        <text>(S)-acetoin + NAD(+) = diacetyl + NADH + H(+)</text>
        <dbReference type="Rhea" id="RHEA:27286"/>
        <dbReference type="ChEBI" id="CHEBI:15378"/>
        <dbReference type="ChEBI" id="CHEBI:15687"/>
        <dbReference type="ChEBI" id="CHEBI:16583"/>
        <dbReference type="ChEBI" id="CHEBI:57540"/>
        <dbReference type="ChEBI" id="CHEBI:57945"/>
        <dbReference type="EC" id="1.1.1.304"/>
    </reaction>
</comment>
<evidence type="ECO:0000256" key="4">
    <source>
        <dbReference type="ARBA" id="ARBA00016110"/>
    </source>
</evidence>
<evidence type="ECO:0000256" key="9">
    <source>
        <dbReference type="RuleBase" id="RU000363"/>
    </source>
</evidence>
<evidence type="ECO:0000256" key="1">
    <source>
        <dbReference type="ARBA" id="ARBA00003200"/>
    </source>
</evidence>
<dbReference type="PROSITE" id="PS00061">
    <property type="entry name" value="ADH_SHORT"/>
    <property type="match status" value="1"/>
</dbReference>
<protein>
    <recommendedName>
        <fullName evidence="4">Diacetyl reductase [(S)-acetoin forming]</fullName>
        <ecNumber evidence="3">1.1.1.304</ecNumber>
    </recommendedName>
    <alternativeName>
        <fullName evidence="6">Acetoin(diacetyl) reductase</fullName>
    </alternativeName>
    <alternativeName>
        <fullName evidence="7">Meso-2,3-butanediol dehydrogenase</fullName>
    </alternativeName>
</protein>
<dbReference type="GO" id="GO:0008206">
    <property type="term" value="P:bile acid metabolic process"/>
    <property type="evidence" value="ECO:0007669"/>
    <property type="project" value="UniProtKB-ARBA"/>
</dbReference>
<dbReference type="InterPro" id="IPR020904">
    <property type="entry name" value="Sc_DH/Rdtase_CS"/>
</dbReference>
<sequence>MSKSFIDLKNKNVVITGGNKGIGQKVAIDFAELGANVIIIGRDNNALNQTLDILNRYDGNHNAFSLDITKLNKVSETVEQIIAIYKSIDILVNNAGINISKPAFEIEEEDWDKVLELNLKSLFFISKFFGRYMAEEEGGKIINVASQVGFVGYHNRAPYSSSKGGVIQLTKSLAIEWAKYNINVNAIAPTFVETKLTEEMFKDKKFKEDVLNRVLFHKLPKLDDITGAILYLSSNLSNFITGETIKIDGGWTAI</sequence>
<dbReference type="InterPro" id="IPR002347">
    <property type="entry name" value="SDR_fam"/>
</dbReference>
<dbReference type="CDD" id="cd05233">
    <property type="entry name" value="SDR_c"/>
    <property type="match status" value="1"/>
</dbReference>
<dbReference type="EMBL" id="QXUF01000096">
    <property type="protein sequence ID" value="RIM98230.1"/>
    <property type="molecule type" value="Genomic_DNA"/>
</dbReference>
<evidence type="ECO:0000256" key="8">
    <source>
        <dbReference type="ARBA" id="ARBA00047315"/>
    </source>
</evidence>
<comment type="caution">
    <text evidence="10">The sequence shown here is derived from an EMBL/GenBank/DDBJ whole genome shotgun (WGS) entry which is preliminary data.</text>
</comment>
<dbReference type="RefSeq" id="WP_119585137.1">
    <property type="nucleotide sequence ID" value="NZ_JAWVBH010000001.1"/>
</dbReference>
<organism evidence="10 11">
    <name type="scientific">Staphylococcus shinii</name>
    <dbReference type="NCBI Taxonomy" id="2912228"/>
    <lineage>
        <taxon>Bacteria</taxon>
        <taxon>Bacillati</taxon>
        <taxon>Bacillota</taxon>
        <taxon>Bacilli</taxon>
        <taxon>Bacillales</taxon>
        <taxon>Staphylococcaceae</taxon>
        <taxon>Staphylococcus</taxon>
    </lineage>
</organism>
<name>A0A418ID94_9STAP</name>
<evidence type="ECO:0000256" key="7">
    <source>
        <dbReference type="ARBA" id="ARBA00031758"/>
    </source>
</evidence>
<proteinExistence type="inferred from homology"/>
<reference evidence="10 11" key="1">
    <citation type="journal article" date="2016" name="Front. Microbiol.">
        <title>Comprehensive Phylogenetic Analysis of Bovine Non-aureus Staphylococci Species Based on Whole-Genome Sequencing.</title>
        <authorList>
            <person name="Naushad S."/>
            <person name="Barkema H.W."/>
            <person name="Luby C."/>
            <person name="Condas L.A."/>
            <person name="Nobrega D.B."/>
            <person name="Carson D.A."/>
            <person name="De Buck J."/>
        </authorList>
    </citation>
    <scope>NUCLEOTIDE SEQUENCE [LARGE SCALE GENOMIC DNA]</scope>
    <source>
        <strain evidence="10 11">SNUC 4554</strain>
    </source>
</reference>
<dbReference type="NCBIfam" id="NF005559">
    <property type="entry name" value="PRK07231.1"/>
    <property type="match status" value="1"/>
</dbReference>
<comment type="function">
    <text evidence="1">Catalyzes the irreversible reduction of 2,3-butanediol to (S)-acetoin in the presence of NADH.</text>
</comment>
<dbReference type="InterPro" id="IPR036291">
    <property type="entry name" value="NAD(P)-bd_dom_sf"/>
</dbReference>